<keyword evidence="5 6" id="KW-0472">Membrane</keyword>
<dbReference type="RefSeq" id="WP_073046361.1">
    <property type="nucleotide sequence ID" value="NZ_FQZL01000005.1"/>
</dbReference>
<dbReference type="OrthoDB" id="3652263at2"/>
<feature type="transmembrane region" description="Helical" evidence="6">
    <location>
        <begin position="464"/>
        <end position="491"/>
    </location>
</feature>
<evidence type="ECO:0000313" key="7">
    <source>
        <dbReference type="EMBL" id="SHI49784.1"/>
    </source>
</evidence>
<dbReference type="GO" id="GO:0016020">
    <property type="term" value="C:membrane"/>
    <property type="evidence" value="ECO:0007669"/>
    <property type="project" value="UniProtKB-SubCell"/>
</dbReference>
<dbReference type="STRING" id="1121476.SAMN02745751_00405"/>
<feature type="transmembrane region" description="Helical" evidence="6">
    <location>
        <begin position="271"/>
        <end position="289"/>
    </location>
</feature>
<keyword evidence="3 6" id="KW-0812">Transmembrane</keyword>
<evidence type="ECO:0000313" key="8">
    <source>
        <dbReference type="Proteomes" id="UP000184052"/>
    </source>
</evidence>
<dbReference type="EMBL" id="FQZL01000005">
    <property type="protein sequence ID" value="SHI49784.1"/>
    <property type="molecule type" value="Genomic_DNA"/>
</dbReference>
<feature type="transmembrane region" description="Helical" evidence="6">
    <location>
        <begin position="296"/>
        <end position="320"/>
    </location>
</feature>
<evidence type="ECO:0000256" key="6">
    <source>
        <dbReference type="SAM" id="Phobius"/>
    </source>
</evidence>
<dbReference type="Pfam" id="PF03169">
    <property type="entry name" value="OPT"/>
    <property type="match status" value="1"/>
</dbReference>
<feature type="transmembrane region" description="Helical" evidence="6">
    <location>
        <begin position="49"/>
        <end position="69"/>
    </location>
</feature>
<feature type="transmembrane region" description="Helical" evidence="6">
    <location>
        <begin position="20"/>
        <end position="43"/>
    </location>
</feature>
<accession>A0A1M6BM55</accession>
<dbReference type="AlphaFoldDB" id="A0A1M6BM55"/>
<gene>
    <name evidence="7" type="ORF">SAMN02745751_00405</name>
</gene>
<keyword evidence="8" id="KW-1185">Reference proteome</keyword>
<evidence type="ECO:0000256" key="3">
    <source>
        <dbReference type="ARBA" id="ARBA00022692"/>
    </source>
</evidence>
<feature type="transmembrane region" description="Helical" evidence="6">
    <location>
        <begin position="186"/>
        <end position="209"/>
    </location>
</feature>
<feature type="transmembrane region" description="Helical" evidence="6">
    <location>
        <begin position="503"/>
        <end position="520"/>
    </location>
</feature>
<sequence length="529" mass="56117">MEQSTNMKKKHPSALHPGILILNIIVSVLGAIIGMELITRLGISTNTSIVGALFAILIARIPINIFKSFRDINSQNLVQTAISGATFSAANGLMLPIGIPYLMGRPELVVPMLIGAGLAVVTDATILYFSFDTEAFPAIGAWPPGIAAAEAILAASRKGRKGVLLLVGIAGGVVGKMLTIPTDIFGVAWIGNIFALLAFGVGLIFRGYAPQWFGLDLNAMYIPHGVMIGAGLVALIQIIRILFKKDEGENSAGENFTRSLFEMKKGMGRGYLAYIAIALVIALAGGLLSHMSPAMMVFWIIFAAFAAIASELIVGIAAMHSGWFPAFATALIFLVLGMLIGFPPLALALLVGFTASTGPAFADMAYDLKAGWILRGSGADPEFEKEGRKQQYIAELISFMVAIIVVAFAHNFYFEQDLFPPVDRVYVATIEAGANIDVAMKLLIWAVPGAIIQFAGGPSRQLGVLFATGLLINYPIAGITVIAGLIIRTIVVKIFKQEGQNSLYVLGAGFIAGAAVYGFFTSTLKLGKK</sequence>
<organism evidence="7 8">
    <name type="scientific">Dethiosulfatibacter aminovorans DSM 17477</name>
    <dbReference type="NCBI Taxonomy" id="1121476"/>
    <lineage>
        <taxon>Bacteria</taxon>
        <taxon>Bacillati</taxon>
        <taxon>Bacillota</taxon>
        <taxon>Tissierellia</taxon>
        <taxon>Dethiosulfatibacter</taxon>
    </lineage>
</organism>
<keyword evidence="4 6" id="KW-1133">Transmembrane helix</keyword>
<evidence type="ECO:0000256" key="4">
    <source>
        <dbReference type="ARBA" id="ARBA00022989"/>
    </source>
</evidence>
<feature type="transmembrane region" description="Helical" evidence="6">
    <location>
        <begin position="392"/>
        <end position="414"/>
    </location>
</feature>
<evidence type="ECO:0000256" key="2">
    <source>
        <dbReference type="ARBA" id="ARBA00022448"/>
    </source>
</evidence>
<dbReference type="Proteomes" id="UP000184052">
    <property type="component" value="Unassembled WGS sequence"/>
</dbReference>
<evidence type="ECO:0000256" key="5">
    <source>
        <dbReference type="ARBA" id="ARBA00023136"/>
    </source>
</evidence>
<dbReference type="GO" id="GO:0035673">
    <property type="term" value="F:oligopeptide transmembrane transporter activity"/>
    <property type="evidence" value="ECO:0007669"/>
    <property type="project" value="InterPro"/>
</dbReference>
<keyword evidence="2" id="KW-0813">Transport</keyword>
<feature type="transmembrane region" description="Helical" evidence="6">
    <location>
        <begin position="108"/>
        <end position="129"/>
    </location>
</feature>
<dbReference type="InterPro" id="IPR004813">
    <property type="entry name" value="OPT"/>
</dbReference>
<feature type="transmembrane region" description="Helical" evidence="6">
    <location>
        <begin position="81"/>
        <end position="102"/>
    </location>
</feature>
<proteinExistence type="predicted"/>
<protein>
    <submittedName>
        <fullName evidence="7">Uncharacterized membrane protein, oligopeptide transporter (OPT) family</fullName>
    </submittedName>
</protein>
<comment type="subcellular location">
    <subcellularLocation>
        <location evidence="1">Membrane</location>
        <topology evidence="1">Multi-pass membrane protein</topology>
    </subcellularLocation>
</comment>
<reference evidence="7 8" key="1">
    <citation type="submission" date="2016-11" db="EMBL/GenBank/DDBJ databases">
        <authorList>
            <person name="Jaros S."/>
            <person name="Januszkiewicz K."/>
            <person name="Wedrychowicz H."/>
        </authorList>
    </citation>
    <scope>NUCLEOTIDE SEQUENCE [LARGE SCALE GENOMIC DNA]</scope>
    <source>
        <strain evidence="7 8">DSM 17477</strain>
    </source>
</reference>
<feature type="transmembrane region" description="Helical" evidence="6">
    <location>
        <begin position="326"/>
        <end position="351"/>
    </location>
</feature>
<name>A0A1M6BM55_9FIRM</name>
<feature type="transmembrane region" description="Helical" evidence="6">
    <location>
        <begin position="221"/>
        <end position="243"/>
    </location>
</feature>
<evidence type="ECO:0000256" key="1">
    <source>
        <dbReference type="ARBA" id="ARBA00004141"/>
    </source>
</evidence>